<sequence length="77" mass="8913">MLNSWIPQRAKVQKLIIRSNIALPTFPSDFEPSVGIYGRFKLILILNKHYSSSVCTSILSRIFSLDSRKDEYDYSDE</sequence>
<dbReference type="AlphaFoldDB" id="A0AAW1CWF4"/>
<proteinExistence type="predicted"/>
<reference evidence="1 2" key="1">
    <citation type="submission" date="2022-12" db="EMBL/GenBank/DDBJ databases">
        <title>Chromosome-level genome assembly of true bugs.</title>
        <authorList>
            <person name="Ma L."/>
            <person name="Li H."/>
        </authorList>
    </citation>
    <scope>NUCLEOTIDE SEQUENCE [LARGE SCALE GENOMIC DNA]</scope>
    <source>
        <strain evidence="1">Lab_2022b</strain>
    </source>
</reference>
<dbReference type="EMBL" id="JAPXFL010000010">
    <property type="protein sequence ID" value="KAK9500550.1"/>
    <property type="molecule type" value="Genomic_DNA"/>
</dbReference>
<keyword evidence="2" id="KW-1185">Reference proteome</keyword>
<evidence type="ECO:0000313" key="1">
    <source>
        <dbReference type="EMBL" id="KAK9500550.1"/>
    </source>
</evidence>
<accession>A0AAW1CWF4</accession>
<evidence type="ECO:0000313" key="2">
    <source>
        <dbReference type="Proteomes" id="UP001461498"/>
    </source>
</evidence>
<protein>
    <submittedName>
        <fullName evidence="1">Uncharacterized protein</fullName>
    </submittedName>
</protein>
<organism evidence="1 2">
    <name type="scientific">Rhynocoris fuscipes</name>
    <dbReference type="NCBI Taxonomy" id="488301"/>
    <lineage>
        <taxon>Eukaryota</taxon>
        <taxon>Metazoa</taxon>
        <taxon>Ecdysozoa</taxon>
        <taxon>Arthropoda</taxon>
        <taxon>Hexapoda</taxon>
        <taxon>Insecta</taxon>
        <taxon>Pterygota</taxon>
        <taxon>Neoptera</taxon>
        <taxon>Paraneoptera</taxon>
        <taxon>Hemiptera</taxon>
        <taxon>Heteroptera</taxon>
        <taxon>Panheteroptera</taxon>
        <taxon>Cimicomorpha</taxon>
        <taxon>Reduviidae</taxon>
        <taxon>Harpactorinae</taxon>
        <taxon>Harpactorini</taxon>
        <taxon>Rhynocoris</taxon>
    </lineage>
</organism>
<name>A0AAW1CWF4_9HEMI</name>
<comment type="caution">
    <text evidence="1">The sequence shown here is derived from an EMBL/GenBank/DDBJ whole genome shotgun (WGS) entry which is preliminary data.</text>
</comment>
<dbReference type="Proteomes" id="UP001461498">
    <property type="component" value="Unassembled WGS sequence"/>
</dbReference>
<gene>
    <name evidence="1" type="ORF">O3M35_001794</name>
</gene>